<dbReference type="EMBL" id="JAFNEN010000343">
    <property type="protein sequence ID" value="KAG8185199.1"/>
    <property type="molecule type" value="Genomic_DNA"/>
</dbReference>
<name>A0AAV6UN92_9ARAC</name>
<protein>
    <submittedName>
        <fullName evidence="1">Uncharacterized protein</fullName>
    </submittedName>
</protein>
<proteinExistence type="predicted"/>
<reference evidence="1 2" key="1">
    <citation type="journal article" date="2022" name="Nat. Ecol. Evol.">
        <title>A masculinizing supergene underlies an exaggerated male reproductive morph in a spider.</title>
        <authorList>
            <person name="Hendrickx F."/>
            <person name="De Corte Z."/>
            <person name="Sonet G."/>
            <person name="Van Belleghem S.M."/>
            <person name="Kostlbacher S."/>
            <person name="Vangestel C."/>
        </authorList>
    </citation>
    <scope>NUCLEOTIDE SEQUENCE [LARGE SCALE GENOMIC DNA]</scope>
    <source>
        <strain evidence="1">W744_W776</strain>
    </source>
</reference>
<sequence>MRRRPFPGHPPDRFLAHAHSRFFRIGIPNVLARGVRRTIPKYPDEVCTGTVMADHGRYTLKKGYKTVSSN</sequence>
<organism evidence="1 2">
    <name type="scientific">Oedothorax gibbosus</name>
    <dbReference type="NCBI Taxonomy" id="931172"/>
    <lineage>
        <taxon>Eukaryota</taxon>
        <taxon>Metazoa</taxon>
        <taxon>Ecdysozoa</taxon>
        <taxon>Arthropoda</taxon>
        <taxon>Chelicerata</taxon>
        <taxon>Arachnida</taxon>
        <taxon>Araneae</taxon>
        <taxon>Araneomorphae</taxon>
        <taxon>Entelegynae</taxon>
        <taxon>Araneoidea</taxon>
        <taxon>Linyphiidae</taxon>
        <taxon>Erigoninae</taxon>
        <taxon>Oedothorax</taxon>
    </lineage>
</organism>
<keyword evidence="2" id="KW-1185">Reference proteome</keyword>
<accession>A0AAV6UN92</accession>
<evidence type="ECO:0000313" key="2">
    <source>
        <dbReference type="Proteomes" id="UP000827092"/>
    </source>
</evidence>
<evidence type="ECO:0000313" key="1">
    <source>
        <dbReference type="EMBL" id="KAG8185199.1"/>
    </source>
</evidence>
<dbReference type="AlphaFoldDB" id="A0AAV6UN92"/>
<comment type="caution">
    <text evidence="1">The sequence shown here is derived from an EMBL/GenBank/DDBJ whole genome shotgun (WGS) entry which is preliminary data.</text>
</comment>
<gene>
    <name evidence="1" type="ORF">JTE90_025871</name>
</gene>
<dbReference type="Proteomes" id="UP000827092">
    <property type="component" value="Unassembled WGS sequence"/>
</dbReference>